<evidence type="ECO:0000313" key="2">
    <source>
        <dbReference type="Proteomes" id="UP001595593"/>
    </source>
</evidence>
<proteinExistence type="predicted"/>
<gene>
    <name evidence="1" type="ORF">ACFOD4_04575</name>
</gene>
<accession>A0ABV7G002</accession>
<evidence type="ECO:0000313" key="1">
    <source>
        <dbReference type="EMBL" id="MFC3124327.1"/>
    </source>
</evidence>
<organism evidence="1 2">
    <name type="scientific">Teichococcus globiformis</name>
    <dbReference type="NCBI Taxonomy" id="2307229"/>
    <lineage>
        <taxon>Bacteria</taxon>
        <taxon>Pseudomonadati</taxon>
        <taxon>Pseudomonadota</taxon>
        <taxon>Alphaproteobacteria</taxon>
        <taxon>Acetobacterales</taxon>
        <taxon>Roseomonadaceae</taxon>
        <taxon>Roseomonas</taxon>
    </lineage>
</organism>
<comment type="caution">
    <text evidence="1">The sequence shown here is derived from an EMBL/GenBank/DDBJ whole genome shotgun (WGS) entry which is preliminary data.</text>
</comment>
<dbReference type="EMBL" id="JBHRTN010000005">
    <property type="protein sequence ID" value="MFC3124327.1"/>
    <property type="molecule type" value="Genomic_DNA"/>
</dbReference>
<dbReference type="Proteomes" id="UP001595593">
    <property type="component" value="Unassembled WGS sequence"/>
</dbReference>
<name>A0ABV7G002_9PROT</name>
<keyword evidence="2" id="KW-1185">Reference proteome</keyword>
<sequence>MVKLPSLTDFPKQVDWLNAQRCAANLPLLDRQQATRDIIRLWNTMLADAKARLQEKARHDLGRDLAGNSLTHLTLVLDIEQSFRNAVAAMVRRP</sequence>
<dbReference type="RefSeq" id="WP_379594753.1">
    <property type="nucleotide sequence ID" value="NZ_JBHRTN010000005.1"/>
</dbReference>
<reference evidence="2" key="1">
    <citation type="journal article" date="2019" name="Int. J. Syst. Evol. Microbiol.">
        <title>The Global Catalogue of Microorganisms (GCM) 10K type strain sequencing project: providing services to taxonomists for standard genome sequencing and annotation.</title>
        <authorList>
            <consortium name="The Broad Institute Genomics Platform"/>
            <consortium name="The Broad Institute Genome Sequencing Center for Infectious Disease"/>
            <person name="Wu L."/>
            <person name="Ma J."/>
        </authorList>
    </citation>
    <scope>NUCLEOTIDE SEQUENCE [LARGE SCALE GENOMIC DNA]</scope>
    <source>
        <strain evidence="2">KCTC 52094</strain>
    </source>
</reference>
<protein>
    <submittedName>
        <fullName evidence="1">Uncharacterized protein</fullName>
    </submittedName>
</protein>